<name>A0ABX8I358_9ASCO</name>
<evidence type="ECO:0000313" key="1">
    <source>
        <dbReference type="EMBL" id="QWU86965.1"/>
    </source>
</evidence>
<protein>
    <submittedName>
        <fullName evidence="1">Uncharacterized protein</fullName>
    </submittedName>
</protein>
<keyword evidence="2" id="KW-1185">Reference proteome</keyword>
<evidence type="ECO:0000313" key="2">
    <source>
        <dbReference type="Proteomes" id="UP000825434"/>
    </source>
</evidence>
<proteinExistence type="predicted"/>
<accession>A0ABX8I358</accession>
<organism evidence="1 2">
    <name type="scientific">Candidozyma haemuli</name>
    <dbReference type="NCBI Taxonomy" id="45357"/>
    <lineage>
        <taxon>Eukaryota</taxon>
        <taxon>Fungi</taxon>
        <taxon>Dikarya</taxon>
        <taxon>Ascomycota</taxon>
        <taxon>Saccharomycotina</taxon>
        <taxon>Pichiomycetes</taxon>
        <taxon>Metschnikowiaceae</taxon>
        <taxon>Candidozyma</taxon>
    </lineage>
</organism>
<dbReference type="Proteomes" id="UP000825434">
    <property type="component" value="Chromosome 1"/>
</dbReference>
<dbReference type="EMBL" id="CP076661">
    <property type="protein sequence ID" value="QWU86965.1"/>
    <property type="molecule type" value="Genomic_DNA"/>
</dbReference>
<reference evidence="1 2" key="1">
    <citation type="submission" date="2021-06" db="EMBL/GenBank/DDBJ databases">
        <title>Candida outbreak in Lebanon.</title>
        <authorList>
            <person name="Finianos M."/>
        </authorList>
    </citation>
    <scope>NUCLEOTIDE SEQUENCE [LARGE SCALE GENOMIC DNA]</scope>
    <source>
        <strain evidence="1">CA3LBN</strain>
    </source>
</reference>
<gene>
    <name evidence="1" type="ORF">CA3LBN_001183</name>
</gene>
<sequence>MLASEISALIVQRVEERTDGFDKPSCGKTVREVCKPIPNDQPLPRRVPRFSARFFTERVDDYWDNKIPFDVITLKGASNYQEWRVSWDNHIEALIRHLGEFILHYHNQFKDASSEAVDYNRYRKASPKELSEACSLADYFLRGEINRSFDIVVYVDVGKMEDFCYHEILSQDQLIEKKDPHILKAVEAYSYSKRVNIIGTFESRQEHHSIYKPDWVVRVIGDSVDVTEYDIEKVAKVFEEVEEKNLRKTYEEAADAKRPISKWQMAIERRHVKLAA</sequence>